<accession>A0A1I8N7A9</accession>
<feature type="region of interest" description="Disordered" evidence="1">
    <location>
        <begin position="502"/>
        <end position="538"/>
    </location>
</feature>
<feature type="compositionally biased region" description="Basic residues" evidence="1">
    <location>
        <begin position="433"/>
        <end position="443"/>
    </location>
</feature>
<feature type="compositionally biased region" description="Pro residues" evidence="1">
    <location>
        <begin position="158"/>
        <end position="175"/>
    </location>
</feature>
<feature type="compositionally biased region" description="Polar residues" evidence="1">
    <location>
        <begin position="180"/>
        <end position="191"/>
    </location>
</feature>
<proteinExistence type="predicted"/>
<dbReference type="VEuPathDB" id="VectorBase:MDOA012304"/>
<reference evidence="2" key="1">
    <citation type="submission" date="2020-05" db="UniProtKB">
        <authorList>
            <consortium name="EnsemblMetazoa"/>
        </authorList>
    </citation>
    <scope>IDENTIFICATION</scope>
    <source>
        <strain evidence="2">Aabys</strain>
    </source>
</reference>
<feature type="compositionally biased region" description="Polar residues" evidence="1">
    <location>
        <begin position="138"/>
        <end position="154"/>
    </location>
</feature>
<dbReference type="AlphaFoldDB" id="A0A1I8N7A9"/>
<dbReference type="KEGG" id="mde:101895416"/>
<feature type="compositionally biased region" description="Low complexity" evidence="1">
    <location>
        <begin position="349"/>
        <end position="359"/>
    </location>
</feature>
<protein>
    <submittedName>
        <fullName evidence="2">Uncharacterized protein</fullName>
    </submittedName>
</protein>
<feature type="compositionally biased region" description="Low complexity" evidence="1">
    <location>
        <begin position="65"/>
        <end position="75"/>
    </location>
</feature>
<gene>
    <name evidence="2" type="primary">101895416</name>
</gene>
<organism evidence="2">
    <name type="scientific">Musca domestica</name>
    <name type="common">House fly</name>
    <dbReference type="NCBI Taxonomy" id="7370"/>
    <lineage>
        <taxon>Eukaryota</taxon>
        <taxon>Metazoa</taxon>
        <taxon>Ecdysozoa</taxon>
        <taxon>Arthropoda</taxon>
        <taxon>Hexapoda</taxon>
        <taxon>Insecta</taxon>
        <taxon>Pterygota</taxon>
        <taxon>Neoptera</taxon>
        <taxon>Endopterygota</taxon>
        <taxon>Diptera</taxon>
        <taxon>Brachycera</taxon>
        <taxon>Muscomorpha</taxon>
        <taxon>Muscoidea</taxon>
        <taxon>Muscidae</taxon>
        <taxon>Musca</taxon>
    </lineage>
</organism>
<dbReference type="VEuPathDB" id="VectorBase:MDOMA2_010018"/>
<dbReference type="eggNOG" id="ENOG502T7WE">
    <property type="taxonomic scope" value="Eukaryota"/>
</dbReference>
<feature type="compositionally biased region" description="Basic residues" evidence="1">
    <location>
        <begin position="102"/>
        <end position="115"/>
    </location>
</feature>
<dbReference type="InterPro" id="IPR039715">
    <property type="entry name" value="ZCCHC10"/>
</dbReference>
<feature type="region of interest" description="Disordered" evidence="1">
    <location>
        <begin position="1"/>
        <end position="226"/>
    </location>
</feature>
<dbReference type="RefSeq" id="XP_005178774.2">
    <property type="nucleotide sequence ID" value="XM_005178717.4"/>
</dbReference>
<name>A0A1I8N7A9_MUSDO</name>
<feature type="region of interest" description="Disordered" evidence="1">
    <location>
        <begin position="791"/>
        <end position="811"/>
    </location>
</feature>
<feature type="compositionally biased region" description="Basic and acidic residues" evidence="1">
    <location>
        <begin position="508"/>
        <end position="527"/>
    </location>
</feature>
<dbReference type="PANTHER" id="PTHR13491:SF0">
    <property type="entry name" value="ZINC FINGER CCHC DOMAIN-CONTAINING PROTEIN 10"/>
    <property type="match status" value="1"/>
</dbReference>
<feature type="region of interest" description="Disordered" evidence="1">
    <location>
        <begin position="572"/>
        <end position="600"/>
    </location>
</feature>
<feature type="region of interest" description="Disordered" evidence="1">
    <location>
        <begin position="257"/>
        <end position="283"/>
    </location>
</feature>
<evidence type="ECO:0000313" key="2">
    <source>
        <dbReference type="EnsemblMetazoa" id="MDOA012304-PA"/>
    </source>
</evidence>
<feature type="region of interest" description="Disordered" evidence="1">
    <location>
        <begin position="307"/>
        <end position="449"/>
    </location>
</feature>
<feature type="compositionally biased region" description="Polar residues" evidence="1">
    <location>
        <begin position="615"/>
        <end position="624"/>
    </location>
</feature>
<sequence length="976" mass="104094">MRPNTGQPLTQQQHPATLQHHQQQQYLDSNNHKHLPPPQSSTSSSAAAAAGVYVHQGLALPPPSSSVQQQSSSNSSHHHNVPGTAYSQHPHHQHPTPSGPHHPSHHYPTPHHHGGGHQMAAPPGPPHPMWNHAACYPGQNTTNPHMNVQNNRGQFQLGPPPPNSRHPYGPPPPQQHPGHLQNSQQHPNSQPHHLLHGAHGHGNYGSQGPAPIPGSHGERIPLTPPNYAKLPPLSAVNQQRINECAGIPLISTATAHLTPGQRQRISRKQSHSPPGKNWTHILGANNGNAQYAAAQFAAAHVQGAPLMIGSNKPTQQQQQQQKSMAEYWSSQNFKQRAGQPQGPHLQPPSTSSSSSSSSSFGKNDKLRAPLRYQNSAPAALSSSRSKENLVGQQLKSSQKEGENSSTSSSSSSTSNSGDANGSSGGDTCLPRIIKPRKRRKKDRKPNNNLVNAVYLKMDGKMAQGSGAGVGGTGAQNSLAKNKSFKSSEDLLKCLEKFSQISNLQQEQSGERRRDIPRFQERNSRDLEEIVAPTSPTSKTCHGGDLNHGICFCMECDPLKSIWDYPLRRSLSDSSSSSTSGTGSLSDNQASENDAPDNCWPKSRAEIVGVIGSKRIGNSHNNKNQMPLKPSNPEPLKDELSLYNNNILGGINLSSDLFKSYGNANLKATAAAASNAALEECLAATSPTALMLLPETAETLLTRSINEISKKLIETCSNEGNELVALSSCNSLSSFSSASSSSSSSSSSANSSCGAVDFSSDSGIESAHINGGDDLVFNFDHLHIAKAAGHNTNSSFSTKSSSVCGNNSSTSASSPTASKFVMATNFLTSPTMSAATPLSPSALGVTTKSQSFVATTAPTNGGLESILLDLNNNQIPKEQKTMEESENQQQQQLLKFNGLAVPSSPSSSSPPPFTAAQADQRQQFFSNCFELMWQQQQQHNKLASQHSEQLFALTSSTSTSTFVENVGSLKTVFSTIS</sequence>
<feature type="region of interest" description="Disordered" evidence="1">
    <location>
        <begin position="613"/>
        <end position="633"/>
    </location>
</feature>
<feature type="compositionally biased region" description="Polar residues" evidence="1">
    <location>
        <begin position="1"/>
        <end position="29"/>
    </location>
</feature>
<dbReference type="OrthoDB" id="7764816at2759"/>
<feature type="compositionally biased region" description="Low complexity" evidence="1">
    <location>
        <begin position="40"/>
        <end position="50"/>
    </location>
</feature>
<dbReference type="EnsemblMetazoa" id="MDOA012304-RA">
    <property type="protein sequence ID" value="MDOA012304-PA"/>
    <property type="gene ID" value="MDOA012304"/>
</dbReference>
<dbReference type="PANTHER" id="PTHR13491">
    <property type="entry name" value="ZCCHC10 PROTEIN"/>
    <property type="match status" value="1"/>
</dbReference>
<evidence type="ECO:0000256" key="1">
    <source>
        <dbReference type="SAM" id="MobiDB-lite"/>
    </source>
</evidence>
<feature type="compositionally biased region" description="Polar residues" evidence="1">
    <location>
        <begin position="372"/>
        <end position="383"/>
    </location>
</feature>
<feature type="compositionally biased region" description="Low complexity" evidence="1">
    <location>
        <begin position="403"/>
        <end position="432"/>
    </location>
</feature>
<dbReference type="STRING" id="7370.A0A1I8N7A9"/>
<feature type="compositionally biased region" description="Low complexity" evidence="1">
    <location>
        <begin position="572"/>
        <end position="586"/>
    </location>
</feature>